<organism evidence="4 5">
    <name type="scientific">Pseudogulbenkiania subflava DSM 22618</name>
    <dbReference type="NCBI Taxonomy" id="1123014"/>
    <lineage>
        <taxon>Bacteria</taxon>
        <taxon>Pseudomonadati</taxon>
        <taxon>Pseudomonadota</taxon>
        <taxon>Betaproteobacteria</taxon>
        <taxon>Neisseriales</taxon>
        <taxon>Chromobacteriaceae</taxon>
        <taxon>Pseudogulbenkiania</taxon>
    </lineage>
</organism>
<sequence>MFGTAAAPCGQRGLFTCVMPGLLLGLTLLASGPSLAQSTKMAPQNQGTTTAAAAVEREGELEVVHVHNFDKTTGYRYFLRSEQGRVELKFKKRGPRQLTGTKVKVKGSLSGNVLALDSTGGTSYQVLAAPAAPNTLGEQRTAVLLVNFQDNQTQPYTAAQANTTVFGDSSNFMKENSSQQTWLSGNVFGWYTLPIAQTCSPDNIAAYANQAAAAAGIDLSLYPRRVYVTPRNTTCTWSGMGTVGGSPSSAWLNGALYRGTVTHEMGHNLSLWHAHSLECGATTLGTSCTRNEYGDPFDTMGSGVVHYNAFQKERLGWLNYGSSPKITTIESNGGTFTLEPYAAASSGTKALKVLKSTDPTTGQKTWFYVEFRQPIGFDSDISRFPSAMNGVLVHTGTDGDGDSSNLLDTTPNSSATDDISDSPLGVGQSLTDSTDGITIALQSVSSSGATVSVSMNGQTPPSPTCTHANPGVALSPGQSASVAPGSSVTYTLSVTNTDSSACSSSAFNLAATVPAGWSRTLASSSLTLAPGASASTTVTVTSSTTATAGSYGVSTSAANGTTSGYTAAASATYSVATSSSGTTTNKPPVAVNDSASTLSGTAVKIAVLANDSDPEGKPLSLKSITSPSRGKAVINSDGTVTYTPNGKFKGTDSFSYTISDGVNTASASVAVQVTR</sequence>
<gene>
    <name evidence="4" type="ORF">SAMN02745746_02457</name>
</gene>
<dbReference type="PROSITE" id="PS50835">
    <property type="entry name" value="IG_LIKE"/>
    <property type="match status" value="1"/>
</dbReference>
<dbReference type="Gene3D" id="3.40.390.10">
    <property type="entry name" value="Collagenase (Catalytic Domain)"/>
    <property type="match status" value="1"/>
</dbReference>
<accession>A0A1Y6C101</accession>
<dbReference type="Pfam" id="PF17963">
    <property type="entry name" value="Big_9"/>
    <property type="match status" value="1"/>
</dbReference>
<feature type="chain" id="PRO_5012622059" evidence="2">
    <location>
        <begin position="37"/>
        <end position="675"/>
    </location>
</feature>
<dbReference type="InterPro" id="IPR008752">
    <property type="entry name" value="Peptidase_M11"/>
</dbReference>
<dbReference type="GO" id="GO:0008237">
    <property type="term" value="F:metallopeptidase activity"/>
    <property type="evidence" value="ECO:0007669"/>
    <property type="project" value="InterPro"/>
</dbReference>
<dbReference type="Gene3D" id="2.60.40.10">
    <property type="entry name" value="Immunoglobulins"/>
    <property type="match status" value="1"/>
</dbReference>
<keyword evidence="2" id="KW-0732">Signal</keyword>
<keyword evidence="5" id="KW-1185">Reference proteome</keyword>
<evidence type="ECO:0000259" key="3">
    <source>
        <dbReference type="PROSITE" id="PS50835"/>
    </source>
</evidence>
<feature type="region of interest" description="Disordered" evidence="1">
    <location>
        <begin position="395"/>
        <end position="426"/>
    </location>
</feature>
<dbReference type="AlphaFoldDB" id="A0A1Y6C101"/>
<feature type="domain" description="Ig-like" evidence="3">
    <location>
        <begin position="470"/>
        <end position="572"/>
    </location>
</feature>
<name>A0A1Y6C101_9NEIS</name>
<dbReference type="InterPro" id="IPR007110">
    <property type="entry name" value="Ig-like_dom"/>
</dbReference>
<dbReference type="InterPro" id="IPR018905">
    <property type="entry name" value="A-galactase_NEW3"/>
</dbReference>
<feature type="compositionally biased region" description="Polar residues" evidence="1">
    <location>
        <begin position="402"/>
        <end position="417"/>
    </location>
</feature>
<evidence type="ECO:0000313" key="4">
    <source>
        <dbReference type="EMBL" id="SMF30768.1"/>
    </source>
</evidence>
<dbReference type="Pfam" id="PF10633">
    <property type="entry name" value="NPCBM_assoc"/>
    <property type="match status" value="1"/>
</dbReference>
<evidence type="ECO:0000256" key="2">
    <source>
        <dbReference type="SAM" id="SignalP"/>
    </source>
</evidence>
<dbReference type="InterPro" id="IPR024079">
    <property type="entry name" value="MetalloPept_cat_dom_sf"/>
</dbReference>
<evidence type="ECO:0000256" key="1">
    <source>
        <dbReference type="SAM" id="MobiDB-lite"/>
    </source>
</evidence>
<proteinExistence type="predicted"/>
<feature type="signal peptide" evidence="2">
    <location>
        <begin position="1"/>
        <end position="36"/>
    </location>
</feature>
<dbReference type="Gene3D" id="2.60.40.3440">
    <property type="match status" value="1"/>
</dbReference>
<evidence type="ECO:0000313" key="5">
    <source>
        <dbReference type="Proteomes" id="UP000192920"/>
    </source>
</evidence>
<dbReference type="EMBL" id="FXAG01000013">
    <property type="protein sequence ID" value="SMF30768.1"/>
    <property type="molecule type" value="Genomic_DNA"/>
</dbReference>
<dbReference type="InterPro" id="IPR013783">
    <property type="entry name" value="Ig-like_fold"/>
</dbReference>
<protein>
    <submittedName>
        <fullName evidence="4">NPCBM-associated, NEW3 domain of alpha-galactosidase</fullName>
    </submittedName>
</protein>
<dbReference type="Pfam" id="PF05548">
    <property type="entry name" value="Peptidase_M11"/>
    <property type="match status" value="1"/>
</dbReference>
<dbReference type="SUPFAM" id="SSF55486">
    <property type="entry name" value="Metalloproteases ('zincins'), catalytic domain"/>
    <property type="match status" value="1"/>
</dbReference>
<dbReference type="STRING" id="1123014.SAMN02745746_02457"/>
<dbReference type="Proteomes" id="UP000192920">
    <property type="component" value="Unassembled WGS sequence"/>
</dbReference>
<reference evidence="5" key="1">
    <citation type="submission" date="2017-04" db="EMBL/GenBank/DDBJ databases">
        <authorList>
            <person name="Varghese N."/>
            <person name="Submissions S."/>
        </authorList>
    </citation>
    <scope>NUCLEOTIDE SEQUENCE [LARGE SCALE GENOMIC DNA]</scope>
    <source>
        <strain evidence="5">DSM 22618</strain>
    </source>
</reference>